<keyword evidence="2" id="KW-1185">Reference proteome</keyword>
<reference evidence="1 2" key="1">
    <citation type="submission" date="2016-10" db="EMBL/GenBank/DDBJ databases">
        <authorList>
            <person name="de Groot N.N."/>
        </authorList>
    </citation>
    <scope>NUCLEOTIDE SEQUENCE [LARGE SCALE GENOMIC DNA]</scope>
    <source>
        <strain evidence="1 2">DSM 1283</strain>
    </source>
</reference>
<dbReference type="RefSeq" id="WP_091684277.1">
    <property type="nucleotide sequence ID" value="NZ_BAABFM010000006.1"/>
</dbReference>
<evidence type="ECO:0000313" key="2">
    <source>
        <dbReference type="Proteomes" id="UP000198806"/>
    </source>
</evidence>
<dbReference type="OrthoDB" id="1681497at2"/>
<dbReference type="Proteomes" id="UP000198806">
    <property type="component" value="Unassembled WGS sequence"/>
</dbReference>
<dbReference type="STRING" id="1527.SAMN04489757_103163"/>
<accession>A0A1I5CMS5</accession>
<sequence length="147" mass="16805">MVLYEEFDFNQVISDLGNACLTEEQCGSCVKKDCIIGYAQQCITKCFKDGITYVENGSDNIPISDLKLYNTEELERGIAHILRQCKSCTSNHFDNCIINIIRNCYEVGLMGEIQPYEGSNFRYLNHVYSTHPEVADNIIEEFHNSNK</sequence>
<dbReference type="EMBL" id="FOWD01000003">
    <property type="protein sequence ID" value="SFN88335.1"/>
    <property type="molecule type" value="Genomic_DNA"/>
</dbReference>
<name>A0A1I5CMS5_9FIRM</name>
<evidence type="ECO:0000313" key="1">
    <source>
        <dbReference type="EMBL" id="SFN88335.1"/>
    </source>
</evidence>
<organism evidence="1 2">
    <name type="scientific">Anaerocolumna aminovalerica</name>
    <dbReference type="NCBI Taxonomy" id="1527"/>
    <lineage>
        <taxon>Bacteria</taxon>
        <taxon>Bacillati</taxon>
        <taxon>Bacillota</taxon>
        <taxon>Clostridia</taxon>
        <taxon>Lachnospirales</taxon>
        <taxon>Lachnospiraceae</taxon>
        <taxon>Anaerocolumna</taxon>
    </lineage>
</organism>
<gene>
    <name evidence="1" type="ORF">SAMN04489757_103163</name>
</gene>
<protein>
    <submittedName>
        <fullName evidence="1">Uncharacterized protein</fullName>
    </submittedName>
</protein>
<proteinExistence type="predicted"/>
<dbReference type="AlphaFoldDB" id="A0A1I5CMS5"/>